<name>A0ABZ0SGJ6_9GAMM</name>
<dbReference type="Proteomes" id="UP001432180">
    <property type="component" value="Chromosome"/>
</dbReference>
<evidence type="ECO:0000256" key="1">
    <source>
        <dbReference type="SAM" id="Phobius"/>
    </source>
</evidence>
<evidence type="ECO:0000259" key="2">
    <source>
        <dbReference type="Pfam" id="PF01882"/>
    </source>
</evidence>
<proteinExistence type="predicted"/>
<dbReference type="PANTHER" id="PTHR34351">
    <property type="entry name" value="SLR1927 PROTEIN-RELATED"/>
    <property type="match status" value="1"/>
</dbReference>
<sequence>MGRMNVAWLRASLYPGLRRLERWQRFQHQGLTPLGRFVLGLGFAAAIFGIDPRLNQLYQLFTLALSLLLFAGLAAVVDGRWRRGQVSASRELPRTASVGTPLDYRVRLHCRGRRTWRAWFLTERLPDPTPTRAQFRDSRQGADAGDAWFDRLMGYPRWRRLLAANRAVRVGEPQAVDHLSVNQLTQVRLRLTPLRRGYLRLPGLWLTRPDPLGLVQVRVRVPREQSLLVLPRRYPAPRLSLPGRRQYQPGGWTLAGAVGDSQEFIGLREYRPGDSPRLIHWPSWARSGSPQVKEFQDEFFTRHALVLDTFAASVSLNAGDARDASDATFEAAVSVAASLCDRIGDEDSLLDLLFVGAETYCFTGGRGLGGVGQFLEILACAQPAAAGSVAQLEQALRGRIGQLSALVLVLLAFDAPRRKLVRTLARAGLPLRILVISTRDAPALNAGWSGPPAQPIHPERIGEGLAQVVE</sequence>
<evidence type="ECO:0000313" key="3">
    <source>
        <dbReference type="EMBL" id="WPL18760.1"/>
    </source>
</evidence>
<protein>
    <recommendedName>
        <fullName evidence="2">DUF58 domain-containing protein</fullName>
    </recommendedName>
</protein>
<dbReference type="Pfam" id="PF01882">
    <property type="entry name" value="DUF58"/>
    <property type="match status" value="1"/>
</dbReference>
<feature type="domain" description="DUF58" evidence="2">
    <location>
        <begin position="267"/>
        <end position="413"/>
    </location>
</feature>
<keyword evidence="1" id="KW-0472">Membrane</keyword>
<accession>A0ABZ0SGJ6</accession>
<gene>
    <name evidence="3" type="ORF">Thiowin_03850</name>
</gene>
<keyword evidence="1" id="KW-0812">Transmembrane</keyword>
<keyword evidence="4" id="KW-1185">Reference proteome</keyword>
<dbReference type="EMBL" id="CP121472">
    <property type="protein sequence ID" value="WPL18760.1"/>
    <property type="molecule type" value="Genomic_DNA"/>
</dbReference>
<evidence type="ECO:0000313" key="4">
    <source>
        <dbReference type="Proteomes" id="UP001432180"/>
    </source>
</evidence>
<keyword evidence="1" id="KW-1133">Transmembrane helix</keyword>
<dbReference type="PANTHER" id="PTHR34351:SF1">
    <property type="entry name" value="SLR1927 PROTEIN"/>
    <property type="match status" value="1"/>
</dbReference>
<organism evidence="3 4">
    <name type="scientific">Thiorhodovibrio winogradskyi</name>
    <dbReference type="NCBI Taxonomy" id="77007"/>
    <lineage>
        <taxon>Bacteria</taxon>
        <taxon>Pseudomonadati</taxon>
        <taxon>Pseudomonadota</taxon>
        <taxon>Gammaproteobacteria</taxon>
        <taxon>Chromatiales</taxon>
        <taxon>Chromatiaceae</taxon>
        <taxon>Thiorhodovibrio</taxon>
    </lineage>
</organism>
<feature type="transmembrane region" description="Helical" evidence="1">
    <location>
        <begin position="56"/>
        <end position="77"/>
    </location>
</feature>
<dbReference type="InterPro" id="IPR002881">
    <property type="entry name" value="DUF58"/>
</dbReference>
<reference evidence="3 4" key="1">
    <citation type="journal article" date="2023" name="Microorganisms">
        <title>Thiorhodovibrio frisius and Trv. litoralis spp. nov., Two Novel Members from a Clade of Fastidious Purple Sulfur Bacteria That Exhibit Unique Red-Shifted Light-Harvesting Capabilities.</title>
        <authorList>
            <person name="Methner A."/>
            <person name="Kuzyk S.B."/>
            <person name="Petersen J."/>
            <person name="Bauer S."/>
            <person name="Brinkmann H."/>
            <person name="Sichau K."/>
            <person name="Wanner G."/>
            <person name="Wolf J."/>
            <person name="Neumann-Schaal M."/>
            <person name="Henke P."/>
            <person name="Tank M."/>
            <person name="Sproer C."/>
            <person name="Bunk B."/>
            <person name="Overmann J."/>
        </authorList>
    </citation>
    <scope>NUCLEOTIDE SEQUENCE [LARGE SCALE GENOMIC DNA]</scope>
    <source>
        <strain evidence="3 4">DSM 6702</strain>
    </source>
</reference>
<feature type="transmembrane region" description="Helical" evidence="1">
    <location>
        <begin position="31"/>
        <end position="50"/>
    </location>
</feature>